<dbReference type="Gene3D" id="1.10.10.10">
    <property type="entry name" value="Winged helix-like DNA-binding domain superfamily/Winged helix DNA-binding domain"/>
    <property type="match status" value="1"/>
</dbReference>
<dbReference type="InterPro" id="IPR014036">
    <property type="entry name" value="DeoR-like_C"/>
</dbReference>
<sequence length="267" mass="28922">MLKAARQKEIVALLQGGGVVEVSVLAERFQTSPITVRRDLIELQERGVLARTRGGAIPGNEVYAEGWARYESVSYAERERENYREKRAIAELAAQSVSDGDCILINGGTTCRHLAEALRGHHHLHVVTNGLTVAMELAKSRNATVHLLPGTVDFQKMTSVGRLETGAFEDITVRAAFLGVHGISASGGIGMLTPEEAAMNRAFAEAAQSVNVLVDSSKFKAQAIFRITHLDKVARVFTDDGISDEVRRSLEQAGVEVLVAHAEENGH</sequence>
<dbReference type="SUPFAM" id="SSF46785">
    <property type="entry name" value="Winged helix' DNA-binding domain"/>
    <property type="match status" value="1"/>
</dbReference>
<dbReference type="PANTHER" id="PTHR30363:SF44">
    <property type="entry name" value="AGA OPERON TRANSCRIPTIONAL REPRESSOR-RELATED"/>
    <property type="match status" value="1"/>
</dbReference>
<evidence type="ECO:0000256" key="2">
    <source>
        <dbReference type="ARBA" id="ARBA00023125"/>
    </source>
</evidence>
<dbReference type="Gene3D" id="3.40.50.1360">
    <property type="match status" value="1"/>
</dbReference>
<dbReference type="InterPro" id="IPR036390">
    <property type="entry name" value="WH_DNA-bd_sf"/>
</dbReference>
<keyword evidence="3" id="KW-0804">Transcription</keyword>
<keyword evidence="2" id="KW-0238">DNA-binding</keyword>
<dbReference type="InterPro" id="IPR037171">
    <property type="entry name" value="NagB/RpiA_transferase-like"/>
</dbReference>
<dbReference type="PROSITE" id="PS51000">
    <property type="entry name" value="HTH_DEOR_2"/>
    <property type="match status" value="1"/>
</dbReference>
<keyword evidence="1" id="KW-0805">Transcription regulation</keyword>
<dbReference type="Proteomes" id="UP000199002">
    <property type="component" value="Unassembled WGS sequence"/>
</dbReference>
<dbReference type="SMART" id="SM01134">
    <property type="entry name" value="DeoRC"/>
    <property type="match status" value="1"/>
</dbReference>
<evidence type="ECO:0000256" key="3">
    <source>
        <dbReference type="ARBA" id="ARBA00023163"/>
    </source>
</evidence>
<dbReference type="AlphaFoldDB" id="A0A1H4FB90"/>
<dbReference type="Pfam" id="PF00455">
    <property type="entry name" value="DeoRC"/>
    <property type="match status" value="1"/>
</dbReference>
<dbReference type="GO" id="GO:0003700">
    <property type="term" value="F:DNA-binding transcription factor activity"/>
    <property type="evidence" value="ECO:0007669"/>
    <property type="project" value="InterPro"/>
</dbReference>
<evidence type="ECO:0000313" key="5">
    <source>
        <dbReference type="EMBL" id="SEA94565.1"/>
    </source>
</evidence>
<dbReference type="PANTHER" id="PTHR30363">
    <property type="entry name" value="HTH-TYPE TRANSCRIPTIONAL REGULATOR SRLR-RELATED"/>
    <property type="match status" value="1"/>
</dbReference>
<dbReference type="SMART" id="SM00420">
    <property type="entry name" value="HTH_DEOR"/>
    <property type="match status" value="1"/>
</dbReference>
<dbReference type="PRINTS" id="PR00037">
    <property type="entry name" value="HTHLACR"/>
</dbReference>
<evidence type="ECO:0000256" key="1">
    <source>
        <dbReference type="ARBA" id="ARBA00023015"/>
    </source>
</evidence>
<dbReference type="RefSeq" id="WP_092701471.1">
    <property type="nucleotide sequence ID" value="NZ_FNQJ01000053.1"/>
</dbReference>
<feature type="domain" description="HTH deoR-type" evidence="4">
    <location>
        <begin position="3"/>
        <end position="58"/>
    </location>
</feature>
<gene>
    <name evidence="5" type="ORF">SAMN05421875_15312</name>
</gene>
<evidence type="ECO:0000313" key="6">
    <source>
        <dbReference type="Proteomes" id="UP000199002"/>
    </source>
</evidence>
<dbReference type="Pfam" id="PF08220">
    <property type="entry name" value="HTH_DeoR"/>
    <property type="match status" value="1"/>
</dbReference>
<protein>
    <submittedName>
        <fullName evidence="5">DeoR family transcriptional regulator, aga operon transcriptional repressor/DeoR family transcriptional regulator, fructose operon transcriptional repressor</fullName>
    </submittedName>
</protein>
<dbReference type="GO" id="GO:0003677">
    <property type="term" value="F:DNA binding"/>
    <property type="evidence" value="ECO:0007669"/>
    <property type="project" value="UniProtKB-KW"/>
</dbReference>
<dbReference type="InterPro" id="IPR018356">
    <property type="entry name" value="Tscrpt_reg_HTH_DeoR_CS"/>
</dbReference>
<dbReference type="SUPFAM" id="SSF100950">
    <property type="entry name" value="NagB/RpiA/CoA transferase-like"/>
    <property type="match status" value="1"/>
</dbReference>
<dbReference type="GeneID" id="34231404"/>
<dbReference type="InterPro" id="IPR050313">
    <property type="entry name" value="Carb_Metab_HTH_regulators"/>
</dbReference>
<dbReference type="InterPro" id="IPR036388">
    <property type="entry name" value="WH-like_DNA-bd_sf"/>
</dbReference>
<dbReference type="STRING" id="592050.SAMN05421875_15312"/>
<dbReference type="PROSITE" id="PS00894">
    <property type="entry name" value="HTH_DEOR_1"/>
    <property type="match status" value="1"/>
</dbReference>
<evidence type="ECO:0000259" key="4">
    <source>
        <dbReference type="PROSITE" id="PS51000"/>
    </source>
</evidence>
<dbReference type="EMBL" id="FNQJ01000053">
    <property type="protein sequence ID" value="SEA94565.1"/>
    <property type="molecule type" value="Genomic_DNA"/>
</dbReference>
<organism evidence="5 6">
    <name type="scientific">Acidovorax soli</name>
    <dbReference type="NCBI Taxonomy" id="592050"/>
    <lineage>
        <taxon>Bacteria</taxon>
        <taxon>Pseudomonadati</taxon>
        <taxon>Pseudomonadota</taxon>
        <taxon>Betaproteobacteria</taxon>
        <taxon>Burkholderiales</taxon>
        <taxon>Comamonadaceae</taxon>
        <taxon>Acidovorax</taxon>
    </lineage>
</organism>
<name>A0A1H4FB90_9BURK</name>
<keyword evidence="6" id="KW-1185">Reference proteome</keyword>
<accession>A0A1H4FB90</accession>
<reference evidence="6" key="1">
    <citation type="submission" date="2016-10" db="EMBL/GenBank/DDBJ databases">
        <authorList>
            <person name="Varghese N."/>
            <person name="Submissions S."/>
        </authorList>
    </citation>
    <scope>NUCLEOTIDE SEQUENCE [LARGE SCALE GENOMIC DNA]</scope>
    <source>
        <strain evidence="6">DSM 25157</strain>
    </source>
</reference>
<proteinExistence type="predicted"/>
<dbReference type="InterPro" id="IPR001034">
    <property type="entry name" value="DeoR_HTH"/>
</dbReference>